<dbReference type="InterPro" id="IPR001375">
    <property type="entry name" value="Peptidase_S9_cat"/>
</dbReference>
<keyword evidence="6" id="KW-1185">Reference proteome</keyword>
<comment type="similarity">
    <text evidence="1">Belongs to the TolB family.</text>
</comment>
<dbReference type="Pfam" id="PF07676">
    <property type="entry name" value="PD40"/>
    <property type="match status" value="1"/>
</dbReference>
<dbReference type="InterPro" id="IPR029058">
    <property type="entry name" value="AB_hydrolase_fold"/>
</dbReference>
<sequence>MVAVVGAAALALAPAVVFGTPAAANGAPPPSGAVLSPDGKRAAWVSADDATSIWSETRTNSRAHWHAPERLLSIRGTVGKLAFSPDSKQLAFENPRGDHGFIAVYDVKKDKIDYVDPSFGTDSAPAWRPGGRQISFVRSYPGIPDQQLTEPAPSFGRWTPPPPRANDTFTVADILQAPISYGPQASGDGRSVAYVTREAYDRGIYFMPSGGSSRQIVSYPNDDGQELSQLALSRTGSGVAYVRGSSPNGDGEILNPASTPDPPHREVYIVSSRGGKPQLLGDGLAPAFTPDDRMIVWVNGTSIMSAALTWDHKGDLARVGHSQPLLTLASGTPSNLRFSPDGAKLLYSRSNGVEVLDMRTRTTTAVAHTGASDANPVWSPDGKQIAFRRTISGQPWAIWVADTATLTPRQVWQASPGLGSSYYALDENPTFESQPGDQLMWSNNGALAFVWEVDGWRHLYSVPVAGGAPTLLTPGDGEVETAQVNREHTAIIYATNIGDIARRHLFSVGFHGGTPTAITGGDPSQWAPAPLAGGQLAYAEGSYNVPPTVYIRDAKGHLSRGGPKLPASYPLHQLVEPQPVTFPSSVDHQTVHGQLFVPAHPTGCALIFPHGGPSRQMLPGYHYYDTYTVLYEMNQYFASHGCVVLSVDYRGGIMYGNAWRTFPGRGGSSASEYQDIQGGAAFLLAQPNVQPAKVGIYGLSYGGYLTSLGVSRNSDIFHVAWDMAGNSGSAAIANLNSWTAPTLIEQGDDDRNVDFSDNVSVVDAIEAQKPQLEFATKVMPNEQHEMYMRFQDLVDVYDTGGQWMLTHLFPGKAGATTAPATPATK</sequence>
<feature type="signal peptide" evidence="2">
    <location>
        <begin position="1"/>
        <end position="26"/>
    </location>
</feature>
<comment type="caution">
    <text evidence="5">The sequence shown here is derived from an EMBL/GenBank/DDBJ whole genome shotgun (WGS) entry which is preliminary data.</text>
</comment>
<evidence type="ECO:0000256" key="1">
    <source>
        <dbReference type="ARBA" id="ARBA00009820"/>
    </source>
</evidence>
<protein>
    <recommendedName>
        <fullName evidence="7">Dipeptidyl aminopeptidase/acylaminoacyl peptidase</fullName>
    </recommendedName>
</protein>
<dbReference type="Gene3D" id="3.40.50.1820">
    <property type="entry name" value="alpha/beta hydrolase"/>
    <property type="match status" value="1"/>
</dbReference>
<dbReference type="RefSeq" id="WP_345629895.1">
    <property type="nucleotide sequence ID" value="NZ_BAABJQ010000007.1"/>
</dbReference>
<dbReference type="SUPFAM" id="SSF53474">
    <property type="entry name" value="alpha/beta-Hydrolases"/>
    <property type="match status" value="1"/>
</dbReference>
<evidence type="ECO:0000313" key="5">
    <source>
        <dbReference type="EMBL" id="GAA5185417.1"/>
    </source>
</evidence>
<organism evidence="5 6">
    <name type="scientific">Rugosimonospora acidiphila</name>
    <dbReference type="NCBI Taxonomy" id="556531"/>
    <lineage>
        <taxon>Bacteria</taxon>
        <taxon>Bacillati</taxon>
        <taxon>Actinomycetota</taxon>
        <taxon>Actinomycetes</taxon>
        <taxon>Micromonosporales</taxon>
        <taxon>Micromonosporaceae</taxon>
        <taxon>Rugosimonospora</taxon>
    </lineage>
</organism>
<dbReference type="InterPro" id="IPR002469">
    <property type="entry name" value="Peptidase_S9B_N"/>
</dbReference>
<dbReference type="Pfam" id="PF00930">
    <property type="entry name" value="DPPIV_N"/>
    <property type="match status" value="1"/>
</dbReference>
<proteinExistence type="inferred from homology"/>
<evidence type="ECO:0008006" key="7">
    <source>
        <dbReference type="Google" id="ProtNLM"/>
    </source>
</evidence>
<evidence type="ECO:0000313" key="6">
    <source>
        <dbReference type="Proteomes" id="UP001501570"/>
    </source>
</evidence>
<dbReference type="Proteomes" id="UP001501570">
    <property type="component" value="Unassembled WGS sequence"/>
</dbReference>
<feature type="chain" id="PRO_5046649977" description="Dipeptidyl aminopeptidase/acylaminoacyl peptidase" evidence="2">
    <location>
        <begin position="27"/>
        <end position="825"/>
    </location>
</feature>
<dbReference type="SUPFAM" id="SSF82171">
    <property type="entry name" value="DPP6 N-terminal domain-like"/>
    <property type="match status" value="2"/>
</dbReference>
<accession>A0ABP9RRC0</accession>
<evidence type="ECO:0000259" key="3">
    <source>
        <dbReference type="Pfam" id="PF00326"/>
    </source>
</evidence>
<dbReference type="InterPro" id="IPR011042">
    <property type="entry name" value="6-blade_b-propeller_TolB-like"/>
</dbReference>
<dbReference type="Gene3D" id="2.120.10.30">
    <property type="entry name" value="TolB, C-terminal domain"/>
    <property type="match status" value="3"/>
</dbReference>
<reference evidence="6" key="1">
    <citation type="journal article" date="2019" name="Int. J. Syst. Evol. Microbiol.">
        <title>The Global Catalogue of Microorganisms (GCM) 10K type strain sequencing project: providing services to taxonomists for standard genome sequencing and annotation.</title>
        <authorList>
            <consortium name="The Broad Institute Genomics Platform"/>
            <consortium name="The Broad Institute Genome Sequencing Center for Infectious Disease"/>
            <person name="Wu L."/>
            <person name="Ma J."/>
        </authorList>
    </citation>
    <scope>NUCLEOTIDE SEQUENCE [LARGE SCALE GENOMIC DNA]</scope>
    <source>
        <strain evidence="6">JCM 18304</strain>
    </source>
</reference>
<dbReference type="Pfam" id="PF00326">
    <property type="entry name" value="Peptidase_S9"/>
    <property type="match status" value="1"/>
</dbReference>
<evidence type="ECO:0000259" key="4">
    <source>
        <dbReference type="Pfam" id="PF00930"/>
    </source>
</evidence>
<feature type="domain" description="Dipeptidylpeptidase IV N-terminal" evidence="4">
    <location>
        <begin position="426"/>
        <end position="522"/>
    </location>
</feature>
<gene>
    <name evidence="5" type="ORF">GCM10023322_29420</name>
</gene>
<dbReference type="PANTHER" id="PTHR36842">
    <property type="entry name" value="PROTEIN TOLB HOMOLOG"/>
    <property type="match status" value="1"/>
</dbReference>
<evidence type="ECO:0000256" key="2">
    <source>
        <dbReference type="SAM" id="SignalP"/>
    </source>
</evidence>
<name>A0ABP9RRC0_9ACTN</name>
<feature type="domain" description="Peptidase S9 prolyl oligopeptidase catalytic" evidence="3">
    <location>
        <begin position="635"/>
        <end position="725"/>
    </location>
</feature>
<dbReference type="InterPro" id="IPR011659">
    <property type="entry name" value="WD40"/>
</dbReference>
<keyword evidence="2" id="KW-0732">Signal</keyword>
<dbReference type="EMBL" id="BAABJQ010000007">
    <property type="protein sequence ID" value="GAA5185417.1"/>
    <property type="molecule type" value="Genomic_DNA"/>
</dbReference>